<dbReference type="PANTHER" id="PTHR19847">
    <property type="entry name" value="DDB1- AND CUL4-ASSOCIATED FACTOR 11"/>
    <property type="match status" value="1"/>
</dbReference>
<protein>
    <recommendedName>
        <fullName evidence="4">LEC14B homolog</fullName>
    </recommendedName>
</protein>
<dbReference type="GO" id="GO:0080008">
    <property type="term" value="C:Cul4-RING E3 ubiquitin ligase complex"/>
    <property type="evidence" value="ECO:0000318"/>
    <property type="project" value="GO_Central"/>
</dbReference>
<dbReference type="Proteomes" id="UP000189703">
    <property type="component" value="Unplaced"/>
</dbReference>
<feature type="repeat" description="WD" evidence="5">
    <location>
        <begin position="221"/>
        <end position="255"/>
    </location>
</feature>
<evidence type="ECO:0000313" key="8">
    <source>
        <dbReference type="RefSeq" id="XP_010279366.1"/>
    </source>
</evidence>
<dbReference type="PIRSF" id="PIRSF038135">
    <property type="entry name" value="WD_repeat_p23"/>
    <property type="match status" value="1"/>
</dbReference>
<dbReference type="InterPro" id="IPR051859">
    <property type="entry name" value="DCAF"/>
</dbReference>
<sequence>MGYAMSRLEIDSQLCDGGKTTNTASASQFASQSHGESLPHLDHEIAHLTKLRSGSHETLSRVAPGRRELPVSVVKMLAGREGNQSRKGRFSSVDCCHVLSRYLPVNGPWQVDEMSSRAYVSQFSADGSLFVAGFQGSHIRIYNVDSGWKVQKDILARSLRWTVTDTSLSPDQRFLVYASMSPVVHIVNVGSTATESVANVTEIHDGLDFSVDDDGEYSFGIFSVKFSNDGRELVAGSNDNSIYVYDLCENKLTLRISAHSSDVNTVCFADESDHIIYSGSDDNLCKVWDRRCFIANGRPAGVLVGHLEGVTFIDSRGDGRYLISNGKDQTIKLWDIRKMSSYASCITRFRNYEWDYRWRDYPTQARGLKHPNDQSLATYSGHSVLRTLVRCYFSPAESTGQKYIYTGSSDGFVYIYDLVSGAEVAKLNYHSTTVRDCSWHPSFPLLVSSSWDGVIARWEFPGTGEASRPLVKRRSRRRDLY</sequence>
<evidence type="ECO:0000256" key="4">
    <source>
        <dbReference type="PIRNR" id="PIRNR038135"/>
    </source>
</evidence>
<dbReference type="STRING" id="4432.A0A1U8BGQ1"/>
<keyword evidence="1" id="KW-0597">Phosphoprotein</keyword>
<keyword evidence="6" id="KW-1185">Reference proteome</keyword>
<evidence type="ECO:0000256" key="2">
    <source>
        <dbReference type="ARBA" id="ARBA00022574"/>
    </source>
</evidence>
<dbReference type="GeneID" id="104613294"/>
<accession>A0A1U8BGQ1</accession>
<dbReference type="GO" id="GO:0043161">
    <property type="term" value="P:proteasome-mediated ubiquitin-dependent protein catabolic process"/>
    <property type="evidence" value="ECO:0000318"/>
    <property type="project" value="GO_Central"/>
</dbReference>
<feature type="repeat" description="WD" evidence="5">
    <location>
        <begin position="256"/>
        <end position="289"/>
    </location>
</feature>
<dbReference type="PROSITE" id="PS50082">
    <property type="entry name" value="WD_REPEATS_2"/>
    <property type="match status" value="4"/>
</dbReference>
<dbReference type="eggNOG" id="KOG0266">
    <property type="taxonomic scope" value="Eukaryota"/>
</dbReference>
<organism evidence="6 7">
    <name type="scientific">Nelumbo nucifera</name>
    <name type="common">Sacred lotus</name>
    <dbReference type="NCBI Taxonomy" id="4432"/>
    <lineage>
        <taxon>Eukaryota</taxon>
        <taxon>Viridiplantae</taxon>
        <taxon>Streptophyta</taxon>
        <taxon>Embryophyta</taxon>
        <taxon>Tracheophyta</taxon>
        <taxon>Spermatophyta</taxon>
        <taxon>Magnoliopsida</taxon>
        <taxon>Proteales</taxon>
        <taxon>Nelumbonaceae</taxon>
        <taxon>Nelumbo</taxon>
    </lineage>
</organism>
<dbReference type="PANTHER" id="PTHR19847:SF7">
    <property type="entry name" value="DDB1- AND CUL4-ASSOCIATED FACTOR 11"/>
    <property type="match status" value="1"/>
</dbReference>
<dbReference type="OMA" id="GCLYTYD"/>
<dbReference type="FunFam" id="2.130.10.10:FF:001117">
    <property type="entry name" value="DDB1 and CUL4-associated factor 11"/>
    <property type="match status" value="1"/>
</dbReference>
<evidence type="ECO:0000256" key="1">
    <source>
        <dbReference type="ARBA" id="ARBA00022553"/>
    </source>
</evidence>
<dbReference type="RefSeq" id="XP_010279357.1">
    <property type="nucleotide sequence ID" value="XM_010281055.2"/>
</dbReference>
<feature type="repeat" description="WD" evidence="5">
    <location>
        <begin position="427"/>
        <end position="459"/>
    </location>
</feature>
<dbReference type="InterPro" id="IPR017399">
    <property type="entry name" value="DCAF11/LEC14B"/>
</dbReference>
<evidence type="ECO:0000313" key="6">
    <source>
        <dbReference type="Proteomes" id="UP000189703"/>
    </source>
</evidence>
<reference evidence="7 8" key="1">
    <citation type="submission" date="2025-04" db="UniProtKB">
        <authorList>
            <consortium name="RefSeq"/>
        </authorList>
    </citation>
    <scope>IDENTIFICATION</scope>
</reference>
<gene>
    <name evidence="7 8" type="primary">LOC104613294</name>
</gene>
<dbReference type="SUPFAM" id="SSF50978">
    <property type="entry name" value="WD40 repeat-like"/>
    <property type="match status" value="1"/>
</dbReference>
<dbReference type="Gene3D" id="2.130.10.10">
    <property type="entry name" value="YVTN repeat-like/Quinoprotein amine dehydrogenase"/>
    <property type="match status" value="2"/>
</dbReference>
<dbReference type="PRINTS" id="PR00320">
    <property type="entry name" value="GPROTEINBRPT"/>
</dbReference>
<proteinExistence type="inferred from homology"/>
<dbReference type="FunFam" id="2.130.10.10:FF:000960">
    <property type="entry name" value="LEC14B protein-like isoform X1"/>
    <property type="match status" value="1"/>
</dbReference>
<dbReference type="PROSITE" id="PS50294">
    <property type="entry name" value="WD_REPEATS_REGION"/>
    <property type="match status" value="3"/>
</dbReference>
<dbReference type="InterPro" id="IPR020472">
    <property type="entry name" value="WD40_PAC1"/>
</dbReference>
<dbReference type="InterPro" id="IPR036322">
    <property type="entry name" value="WD40_repeat_dom_sf"/>
</dbReference>
<feature type="repeat" description="WD" evidence="5">
    <location>
        <begin position="303"/>
        <end position="344"/>
    </location>
</feature>
<dbReference type="AlphaFoldDB" id="A0A1U8BGQ1"/>
<dbReference type="InterPro" id="IPR001680">
    <property type="entry name" value="WD40_rpt"/>
</dbReference>
<evidence type="ECO:0000256" key="5">
    <source>
        <dbReference type="PROSITE-ProRule" id="PRU00221"/>
    </source>
</evidence>
<keyword evidence="3" id="KW-0677">Repeat</keyword>
<dbReference type="KEGG" id="nnu:104613294"/>
<comment type="similarity">
    <text evidence="4">Belongs to the WD repeat LEC14B family.</text>
</comment>
<dbReference type="Pfam" id="PF00400">
    <property type="entry name" value="WD40"/>
    <property type="match status" value="5"/>
</dbReference>
<keyword evidence="2 5" id="KW-0853">WD repeat</keyword>
<evidence type="ECO:0000313" key="7">
    <source>
        <dbReference type="RefSeq" id="XP_010279357.1"/>
    </source>
</evidence>
<dbReference type="FunFam" id="2.130.10.10:FF:000492">
    <property type="entry name" value="LEC14B homolog isoform X2"/>
    <property type="match status" value="1"/>
</dbReference>
<name>A0A1U8BGQ1_NELNU</name>
<dbReference type="RefSeq" id="XP_010279366.1">
    <property type="nucleotide sequence ID" value="XM_010281064.2"/>
</dbReference>
<evidence type="ECO:0000256" key="3">
    <source>
        <dbReference type="ARBA" id="ARBA00022737"/>
    </source>
</evidence>
<dbReference type="SMART" id="SM00320">
    <property type="entry name" value="WD40"/>
    <property type="match status" value="7"/>
</dbReference>
<dbReference type="OrthoDB" id="63070at2759"/>
<dbReference type="InterPro" id="IPR015943">
    <property type="entry name" value="WD40/YVTN_repeat-like_dom_sf"/>
</dbReference>